<feature type="signal peptide" evidence="1">
    <location>
        <begin position="1"/>
        <end position="20"/>
    </location>
</feature>
<organism evidence="2 3">
    <name type="scientific">Bacillus yapensis</name>
    <dbReference type="NCBI Taxonomy" id="2492960"/>
    <lineage>
        <taxon>Bacteria</taxon>
        <taxon>Bacillati</taxon>
        <taxon>Bacillota</taxon>
        <taxon>Bacilli</taxon>
        <taxon>Bacillales</taxon>
        <taxon>Bacillaceae</taxon>
        <taxon>Bacillus</taxon>
    </lineage>
</organism>
<evidence type="ECO:0000256" key="1">
    <source>
        <dbReference type="SAM" id="SignalP"/>
    </source>
</evidence>
<accession>A0A3S0KS24</accession>
<protein>
    <submittedName>
        <fullName evidence="2">Uncharacterized protein</fullName>
    </submittedName>
</protein>
<proteinExistence type="predicted"/>
<evidence type="ECO:0000313" key="3">
    <source>
        <dbReference type="Proteomes" id="UP000271374"/>
    </source>
</evidence>
<keyword evidence="1" id="KW-0732">Signal</keyword>
<reference evidence="2 3" key="1">
    <citation type="submission" date="2018-12" db="EMBL/GenBank/DDBJ databases">
        <title>Bacillus yapensis draft genome sequence.</title>
        <authorList>
            <person name="Yu L."/>
            <person name="Xu X."/>
            <person name="Tang X."/>
        </authorList>
    </citation>
    <scope>NUCLEOTIDE SEQUENCE [LARGE SCALE GENOMIC DNA]</scope>
    <source>
        <strain evidence="2 3">XXST-01</strain>
    </source>
</reference>
<keyword evidence="3" id="KW-1185">Reference proteome</keyword>
<comment type="caution">
    <text evidence="2">The sequence shown here is derived from an EMBL/GenBank/DDBJ whole genome shotgun (WGS) entry which is preliminary data.</text>
</comment>
<name>A0A3S0KS24_9BACI</name>
<sequence length="141" mass="15746">MKKLVVLLFTCFLLVGTAYASSNASEALSSWYKKEQTNSNNVLFTSIAGGIIDIFVSTTKQTAILKEQAASTLSSISLEKNADMKTSIESYHKNYQTQLLESTNNLDPESYFQEYTETKKVQLNSELDEDIESMISEVFGN</sequence>
<dbReference type="Proteomes" id="UP000271374">
    <property type="component" value="Unassembled WGS sequence"/>
</dbReference>
<evidence type="ECO:0000313" key="2">
    <source>
        <dbReference type="EMBL" id="RTR33097.1"/>
    </source>
</evidence>
<dbReference type="AlphaFoldDB" id="A0A3S0KS24"/>
<dbReference type="EMBL" id="RXNT01000005">
    <property type="protein sequence ID" value="RTR33097.1"/>
    <property type="molecule type" value="Genomic_DNA"/>
</dbReference>
<feature type="chain" id="PRO_5018776778" evidence="1">
    <location>
        <begin position="21"/>
        <end position="141"/>
    </location>
</feature>
<gene>
    <name evidence="2" type="ORF">EKG37_08545</name>
</gene>
<dbReference type="RefSeq" id="WP_126408274.1">
    <property type="nucleotide sequence ID" value="NZ_RXNT01000005.1"/>
</dbReference>
<dbReference type="OrthoDB" id="9932876at2"/>